<name>A0A068RTA8_9FUNG</name>
<sequence>MIMKCICKKRISKIELDMMLTKLGSDNSMKKVIKDMDTVTFNSISTKTMTPDFDDISNYMKTIIAAGKLLEAELKDRDHANLNQLATFTDPVVDICNAGFSERITSANNTAVSAFLNNYLHCTSTIARIPSVPATYEDHCPTPTACQDHGENEEHDVALVGNMAVDGNTEMAQQHEY</sequence>
<comment type="caution">
    <text evidence="1">The sequence shown here is derived from an EMBL/GenBank/DDBJ whole genome shotgun (WGS) entry which is preliminary data.</text>
</comment>
<evidence type="ECO:0000313" key="1">
    <source>
        <dbReference type="EMBL" id="CDH53408.1"/>
    </source>
</evidence>
<reference evidence="1" key="1">
    <citation type="submission" date="2013-08" db="EMBL/GenBank/DDBJ databases">
        <title>Gene expansion shapes genome architecture in the human pathogen Lichtheimia corymbifera: an evolutionary genomics analysis in the ancient terrestrial Mucorales (Mucoromycotina).</title>
        <authorList>
            <person name="Schwartze V.U."/>
            <person name="Winter S."/>
            <person name="Shelest E."/>
            <person name="Marcet-Houben M."/>
            <person name="Horn F."/>
            <person name="Wehner S."/>
            <person name="Hoffmann K."/>
            <person name="Riege K."/>
            <person name="Sammeth M."/>
            <person name="Nowrousian M."/>
            <person name="Valiante V."/>
            <person name="Linde J."/>
            <person name="Jacobsen I.D."/>
            <person name="Marz M."/>
            <person name="Brakhage A.A."/>
            <person name="Gabaldon T."/>
            <person name="Bocker S."/>
            <person name="Voigt K."/>
        </authorList>
    </citation>
    <scope>NUCLEOTIDE SEQUENCE [LARGE SCALE GENOMIC DNA]</scope>
    <source>
        <strain evidence="1">FSU 9682</strain>
    </source>
</reference>
<evidence type="ECO:0000313" key="2">
    <source>
        <dbReference type="Proteomes" id="UP000027586"/>
    </source>
</evidence>
<organism evidence="1 2">
    <name type="scientific">Lichtheimia corymbifera JMRC:FSU:9682</name>
    <dbReference type="NCBI Taxonomy" id="1263082"/>
    <lineage>
        <taxon>Eukaryota</taxon>
        <taxon>Fungi</taxon>
        <taxon>Fungi incertae sedis</taxon>
        <taxon>Mucoromycota</taxon>
        <taxon>Mucoromycotina</taxon>
        <taxon>Mucoromycetes</taxon>
        <taxon>Mucorales</taxon>
        <taxon>Lichtheimiaceae</taxon>
        <taxon>Lichtheimia</taxon>
    </lineage>
</organism>
<dbReference type="Proteomes" id="UP000027586">
    <property type="component" value="Unassembled WGS sequence"/>
</dbReference>
<protein>
    <submittedName>
        <fullName evidence="1">Uncharacterized protein</fullName>
    </submittedName>
</protein>
<dbReference type="AlphaFoldDB" id="A0A068RTA8"/>
<dbReference type="EMBL" id="CBTN010000017">
    <property type="protein sequence ID" value="CDH53408.1"/>
    <property type="molecule type" value="Genomic_DNA"/>
</dbReference>
<proteinExistence type="predicted"/>
<accession>A0A068RTA8</accession>
<gene>
    <name evidence="1" type="ORF">LCOR_04761.1</name>
</gene>
<dbReference type="VEuPathDB" id="FungiDB:LCOR_04761.1"/>
<keyword evidence="2" id="KW-1185">Reference proteome</keyword>